<evidence type="ECO:0000313" key="3">
    <source>
        <dbReference type="Proteomes" id="UP000018208"/>
    </source>
</evidence>
<protein>
    <recommendedName>
        <fullName evidence="4">RIIa domain-containing protein</fullName>
    </recommendedName>
</protein>
<dbReference type="CDD" id="cd22973">
    <property type="entry name" value="DD_CATIP"/>
    <property type="match status" value="1"/>
</dbReference>
<dbReference type="EMBL" id="AUWU02000002">
    <property type="protein sequence ID" value="KAH0575929.1"/>
    <property type="molecule type" value="Genomic_DNA"/>
</dbReference>
<name>V6LD43_9EUKA</name>
<dbReference type="EMBL" id="KI546160">
    <property type="protein sequence ID" value="EST42415.1"/>
    <property type="molecule type" value="Genomic_DNA"/>
</dbReference>
<keyword evidence="3" id="KW-1185">Reference proteome</keyword>
<dbReference type="SUPFAM" id="SSF47391">
    <property type="entry name" value="Dimerization-anchoring domain of cAMP-dependent PK regulatory subunit"/>
    <property type="match status" value="1"/>
</dbReference>
<dbReference type="AlphaFoldDB" id="V6LD43"/>
<dbReference type="InterPro" id="IPR047501">
    <property type="entry name" value="DD_CATIP"/>
</dbReference>
<evidence type="ECO:0008006" key="4">
    <source>
        <dbReference type="Google" id="ProtNLM"/>
    </source>
</evidence>
<dbReference type="Proteomes" id="UP000018208">
    <property type="component" value="Unassembled WGS sequence"/>
</dbReference>
<dbReference type="VEuPathDB" id="GiardiaDB:SS50377_21463"/>
<gene>
    <name evidence="1" type="ORF">SS50377_17970</name>
    <name evidence="2" type="ORF">SS50377_21463</name>
</gene>
<sequence length="100" mass="11527">MADFPLITDPTLPVNRENLALPPRAELGEVELQKGNIEDYRFDLERQEALQTAEVTKLHTDYLEKHPELRSIISDLLSSVLMDKPSNVYQYFADYFDGVK</sequence>
<evidence type="ECO:0000313" key="1">
    <source>
        <dbReference type="EMBL" id="EST42415.1"/>
    </source>
</evidence>
<accession>V6LD43</accession>
<organism evidence="1">
    <name type="scientific">Spironucleus salmonicida</name>
    <dbReference type="NCBI Taxonomy" id="348837"/>
    <lineage>
        <taxon>Eukaryota</taxon>
        <taxon>Metamonada</taxon>
        <taxon>Diplomonadida</taxon>
        <taxon>Hexamitidae</taxon>
        <taxon>Hexamitinae</taxon>
        <taxon>Spironucleus</taxon>
    </lineage>
</organism>
<proteinExistence type="predicted"/>
<reference evidence="2" key="2">
    <citation type="submission" date="2020-12" db="EMBL/GenBank/DDBJ databases">
        <title>New Spironucleus salmonicida genome in near-complete chromosomes.</title>
        <authorList>
            <person name="Xu F."/>
            <person name="Kurt Z."/>
            <person name="Jimenez-Gonzalez A."/>
            <person name="Astvaldsson A."/>
            <person name="Andersson J.O."/>
            <person name="Svard S.G."/>
        </authorList>
    </citation>
    <scope>NUCLEOTIDE SEQUENCE</scope>
    <source>
        <strain evidence="2">ATCC 50377</strain>
    </source>
</reference>
<evidence type="ECO:0000313" key="2">
    <source>
        <dbReference type="EMBL" id="KAH0575929.1"/>
    </source>
</evidence>
<dbReference type="PANTHER" id="PTHR15505">
    <property type="entry name" value="RIIA DOMAIN-CONTAINING PROTEIN 1"/>
    <property type="match status" value="1"/>
</dbReference>
<reference evidence="1 2" key="1">
    <citation type="journal article" date="2014" name="PLoS Genet.">
        <title>The Genome of Spironucleus salmonicida Highlights a Fish Pathogen Adapted to Fluctuating Environments.</title>
        <authorList>
            <person name="Xu F."/>
            <person name="Jerlstrom-Hultqvist J."/>
            <person name="Einarsson E."/>
            <person name="Astvaldsson A."/>
            <person name="Svard S.G."/>
            <person name="Andersson J.O."/>
        </authorList>
    </citation>
    <scope>NUCLEOTIDE SEQUENCE</scope>
    <source>
        <strain evidence="2">ATCC 50377</strain>
    </source>
</reference>
<dbReference type="PANTHER" id="PTHR15505:SF4">
    <property type="entry name" value="RIIA DOMAIN-CONTAINING PROTEIN 1"/>
    <property type="match status" value="1"/>
</dbReference>
<dbReference type="OrthoDB" id="6334211at2759"/>